<sequence>MVAGKERKYYMLGGKGGVGKTSCATSLAQIFPFFNYDDNFMIQGVYYYFYQIFRNKAEVAALEQKRLGIGDGSVGMFSLLIVAIFSVCVNVLLTNPIWVVVMRMQTHRKESSRSLSGDVLLNATEQALVPAVEPLAYGTSDVFGCLSRVCNIPKLGKEGQAEKGSKEGRSKVL</sequence>
<organism evidence="9 10">
    <name type="scientific">Arachis hypogaea</name>
    <name type="common">Peanut</name>
    <dbReference type="NCBI Taxonomy" id="3818"/>
    <lineage>
        <taxon>Eukaryota</taxon>
        <taxon>Viridiplantae</taxon>
        <taxon>Streptophyta</taxon>
        <taxon>Embryophyta</taxon>
        <taxon>Tracheophyta</taxon>
        <taxon>Spermatophyta</taxon>
        <taxon>Magnoliopsida</taxon>
        <taxon>eudicotyledons</taxon>
        <taxon>Gunneridae</taxon>
        <taxon>Pentapetalae</taxon>
        <taxon>rosids</taxon>
        <taxon>fabids</taxon>
        <taxon>Fabales</taxon>
        <taxon>Fabaceae</taxon>
        <taxon>Papilionoideae</taxon>
        <taxon>50 kb inversion clade</taxon>
        <taxon>dalbergioids sensu lato</taxon>
        <taxon>Dalbergieae</taxon>
        <taxon>Pterocarpus clade</taxon>
        <taxon>Arachis</taxon>
    </lineage>
</organism>
<proteinExistence type="inferred from homology"/>
<evidence type="ECO:0000256" key="1">
    <source>
        <dbReference type="ARBA" id="ARBA00004370"/>
    </source>
</evidence>
<evidence type="ECO:0000256" key="5">
    <source>
        <dbReference type="ARBA" id="ARBA00022737"/>
    </source>
</evidence>
<keyword evidence="6 8" id="KW-1133">Transmembrane helix</keyword>
<accession>A0A445CRC5</accession>
<comment type="subcellular location">
    <subcellularLocation>
        <location evidence="1">Membrane</location>
    </subcellularLocation>
</comment>
<keyword evidence="4 8" id="KW-0812">Transmembrane</keyword>
<gene>
    <name evidence="9" type="ORF">Ahy_A06g028650</name>
</gene>
<keyword evidence="7 8" id="KW-0472">Membrane</keyword>
<dbReference type="Gene3D" id="3.40.50.300">
    <property type="entry name" value="P-loop containing nucleotide triphosphate hydrolases"/>
    <property type="match status" value="1"/>
</dbReference>
<evidence type="ECO:0000256" key="8">
    <source>
        <dbReference type="SAM" id="Phobius"/>
    </source>
</evidence>
<keyword evidence="10" id="KW-1185">Reference proteome</keyword>
<dbReference type="EMBL" id="SDMP01000006">
    <property type="protein sequence ID" value="RYR53502.1"/>
    <property type="molecule type" value="Genomic_DNA"/>
</dbReference>
<dbReference type="InterPro" id="IPR023395">
    <property type="entry name" value="MCP_dom_sf"/>
</dbReference>
<evidence type="ECO:0008006" key="11">
    <source>
        <dbReference type="Google" id="ProtNLM"/>
    </source>
</evidence>
<keyword evidence="3" id="KW-0813">Transport</keyword>
<dbReference type="Proteomes" id="UP000289738">
    <property type="component" value="Chromosome A06"/>
</dbReference>
<comment type="caution">
    <text evidence="9">The sequence shown here is derived from an EMBL/GenBank/DDBJ whole genome shotgun (WGS) entry which is preliminary data.</text>
</comment>
<evidence type="ECO:0000256" key="4">
    <source>
        <dbReference type="ARBA" id="ARBA00022692"/>
    </source>
</evidence>
<evidence type="ECO:0000256" key="3">
    <source>
        <dbReference type="ARBA" id="ARBA00022448"/>
    </source>
</evidence>
<evidence type="ECO:0000313" key="9">
    <source>
        <dbReference type="EMBL" id="RYR53502.1"/>
    </source>
</evidence>
<evidence type="ECO:0000313" key="10">
    <source>
        <dbReference type="Proteomes" id="UP000289738"/>
    </source>
</evidence>
<protein>
    <recommendedName>
        <fullName evidence="11">Peroxisomal nicotinamide adenine dinucleotide carrier</fullName>
    </recommendedName>
</protein>
<dbReference type="STRING" id="3818.A0A445CRC5"/>
<dbReference type="GO" id="GO:0006862">
    <property type="term" value="P:nucleotide transport"/>
    <property type="evidence" value="ECO:0007669"/>
    <property type="project" value="InterPro"/>
</dbReference>
<evidence type="ECO:0000256" key="2">
    <source>
        <dbReference type="ARBA" id="ARBA00006375"/>
    </source>
</evidence>
<keyword evidence="5" id="KW-0677">Repeat</keyword>
<feature type="transmembrane region" description="Helical" evidence="8">
    <location>
        <begin position="76"/>
        <end position="101"/>
    </location>
</feature>
<evidence type="ECO:0000256" key="7">
    <source>
        <dbReference type="ARBA" id="ARBA00023136"/>
    </source>
</evidence>
<dbReference type="GO" id="GO:0055085">
    <property type="term" value="P:transmembrane transport"/>
    <property type="evidence" value="ECO:0007669"/>
    <property type="project" value="InterPro"/>
</dbReference>
<dbReference type="GO" id="GO:0016020">
    <property type="term" value="C:membrane"/>
    <property type="evidence" value="ECO:0007669"/>
    <property type="project" value="UniProtKB-SubCell"/>
</dbReference>
<reference evidence="9 10" key="1">
    <citation type="submission" date="2019-01" db="EMBL/GenBank/DDBJ databases">
        <title>Sequencing of cultivated peanut Arachis hypogaea provides insights into genome evolution and oil improvement.</title>
        <authorList>
            <person name="Chen X."/>
        </authorList>
    </citation>
    <scope>NUCLEOTIDE SEQUENCE [LARGE SCALE GENOMIC DNA]</scope>
    <source>
        <strain evidence="10">cv. Fuhuasheng</strain>
        <tissue evidence="9">Leaves</tissue>
    </source>
</reference>
<dbReference type="AlphaFoldDB" id="A0A445CRC5"/>
<name>A0A445CRC5_ARAHY</name>
<comment type="similarity">
    <text evidence="2">Belongs to the mitochondrial carrier (TC 2.A.29) family.</text>
</comment>
<evidence type="ECO:0000256" key="6">
    <source>
        <dbReference type="ARBA" id="ARBA00022989"/>
    </source>
</evidence>
<dbReference type="SUPFAM" id="SSF103506">
    <property type="entry name" value="Mitochondrial carrier"/>
    <property type="match status" value="1"/>
</dbReference>
<dbReference type="InterPro" id="IPR027417">
    <property type="entry name" value="P-loop_NTPase"/>
</dbReference>
<dbReference type="InterPro" id="IPR044712">
    <property type="entry name" value="SLC25A32-like"/>
</dbReference>
<dbReference type="Gene3D" id="1.50.40.10">
    <property type="entry name" value="Mitochondrial carrier domain"/>
    <property type="match status" value="1"/>
</dbReference>
<dbReference type="PANTHER" id="PTHR45683">
    <property type="entry name" value="MITOCHONDRIAL NICOTINAMIDE ADENINE DINUCLEOTIDE TRANSPORTER 1-RELATED-RELATED"/>
    <property type="match status" value="1"/>
</dbReference>